<keyword evidence="4" id="KW-1185">Reference proteome</keyword>
<dbReference type="AlphaFoldDB" id="A0AAP0GVK1"/>
<dbReference type="SUPFAM" id="SSF50386">
    <property type="entry name" value="STI-like"/>
    <property type="match status" value="1"/>
</dbReference>
<dbReference type="InterPro" id="IPR002160">
    <property type="entry name" value="Prot_inh_Kunz-lg"/>
</dbReference>
<evidence type="ECO:0008006" key="5">
    <source>
        <dbReference type="Google" id="ProtNLM"/>
    </source>
</evidence>
<comment type="similarity">
    <text evidence="1">Belongs to the protease inhibitor I3 (leguminous Kunitz-type inhibitor) family.</text>
</comment>
<name>A0AAP0GVK1_9ASTR</name>
<protein>
    <recommendedName>
        <fullName evidence="5">Miraculin</fullName>
    </recommendedName>
</protein>
<dbReference type="SMART" id="SM00452">
    <property type="entry name" value="STI"/>
    <property type="match status" value="1"/>
</dbReference>
<dbReference type="PANTHER" id="PTHR33107">
    <property type="entry name" value="KUNITZ TRYPSIN INHIBITOR 2"/>
    <property type="match status" value="1"/>
</dbReference>
<dbReference type="Pfam" id="PF00197">
    <property type="entry name" value="Kunitz_legume"/>
    <property type="match status" value="1"/>
</dbReference>
<sequence length="200" mass="22044">MKILFFVSIIVFSMLSLSSAQSSSAVLDVDRNFLRSGTSYYILPVIRGRGGGITLAPTIINRTCPLDVVQENNEVRNGLPLTFIPVNASKDGTIRESTDLNFQFPGVTICGQPAIWRVEVMNGQRFMSSRGTLGNPGVQTLFNWFRIEKYGGNSYKLVYCPSVCNTCSPFCGDIGSVIATDGRRRLVLNKEPLTVMFKKA</sequence>
<dbReference type="CDD" id="cd23375">
    <property type="entry name" value="beta-trefoil_STI_VvMLP-like"/>
    <property type="match status" value="1"/>
</dbReference>
<accession>A0AAP0GVK1</accession>
<dbReference type="PRINTS" id="PR00291">
    <property type="entry name" value="KUNITZINHBTR"/>
</dbReference>
<keyword evidence="2" id="KW-0732">Signal</keyword>
<feature type="chain" id="PRO_5042919313" description="Miraculin" evidence="2">
    <location>
        <begin position="21"/>
        <end position="200"/>
    </location>
</feature>
<dbReference type="GO" id="GO:0004866">
    <property type="term" value="F:endopeptidase inhibitor activity"/>
    <property type="evidence" value="ECO:0007669"/>
    <property type="project" value="InterPro"/>
</dbReference>
<dbReference type="Proteomes" id="UP001408789">
    <property type="component" value="Unassembled WGS sequence"/>
</dbReference>
<feature type="signal peptide" evidence="2">
    <location>
        <begin position="1"/>
        <end position="20"/>
    </location>
</feature>
<evidence type="ECO:0000313" key="3">
    <source>
        <dbReference type="EMBL" id="KAK9062174.1"/>
    </source>
</evidence>
<dbReference type="EMBL" id="JBCNJP010000019">
    <property type="protein sequence ID" value="KAK9062174.1"/>
    <property type="molecule type" value="Genomic_DNA"/>
</dbReference>
<dbReference type="InterPro" id="IPR011065">
    <property type="entry name" value="Kunitz_inhibitor_STI-like_sf"/>
</dbReference>
<proteinExistence type="inferred from homology"/>
<comment type="caution">
    <text evidence="3">The sequence shown here is derived from an EMBL/GenBank/DDBJ whole genome shotgun (WGS) entry which is preliminary data.</text>
</comment>
<dbReference type="Gene3D" id="2.80.10.50">
    <property type="match status" value="1"/>
</dbReference>
<gene>
    <name evidence="3" type="ORF">SSX86_019360</name>
</gene>
<organism evidence="3 4">
    <name type="scientific">Deinandra increscens subsp. villosa</name>
    <dbReference type="NCBI Taxonomy" id="3103831"/>
    <lineage>
        <taxon>Eukaryota</taxon>
        <taxon>Viridiplantae</taxon>
        <taxon>Streptophyta</taxon>
        <taxon>Embryophyta</taxon>
        <taxon>Tracheophyta</taxon>
        <taxon>Spermatophyta</taxon>
        <taxon>Magnoliopsida</taxon>
        <taxon>eudicotyledons</taxon>
        <taxon>Gunneridae</taxon>
        <taxon>Pentapetalae</taxon>
        <taxon>asterids</taxon>
        <taxon>campanulids</taxon>
        <taxon>Asterales</taxon>
        <taxon>Asteraceae</taxon>
        <taxon>Asteroideae</taxon>
        <taxon>Heliantheae alliance</taxon>
        <taxon>Madieae</taxon>
        <taxon>Madiinae</taxon>
        <taxon>Deinandra</taxon>
    </lineage>
</organism>
<evidence type="ECO:0000256" key="2">
    <source>
        <dbReference type="SAM" id="SignalP"/>
    </source>
</evidence>
<evidence type="ECO:0000313" key="4">
    <source>
        <dbReference type="Proteomes" id="UP001408789"/>
    </source>
</evidence>
<evidence type="ECO:0000256" key="1">
    <source>
        <dbReference type="ARBA" id="ARBA00005440"/>
    </source>
</evidence>
<reference evidence="3 4" key="1">
    <citation type="submission" date="2024-04" db="EMBL/GenBank/DDBJ databases">
        <title>The reference genome of an endangered Asteraceae, Deinandra increscens subsp. villosa, native to the Central Coast of California.</title>
        <authorList>
            <person name="Guilliams M."/>
            <person name="Hasenstab-Lehman K."/>
            <person name="Meyer R."/>
            <person name="Mcevoy S."/>
        </authorList>
    </citation>
    <scope>NUCLEOTIDE SEQUENCE [LARGE SCALE GENOMIC DNA]</scope>
    <source>
        <tissue evidence="3">Leaf</tissue>
    </source>
</reference>
<dbReference type="PANTHER" id="PTHR33107:SF5">
    <property type="entry name" value="KUNITZ TRYPSIN INHIBITOR 5"/>
    <property type="match status" value="1"/>
</dbReference>